<dbReference type="GO" id="GO:0005886">
    <property type="term" value="C:plasma membrane"/>
    <property type="evidence" value="ECO:0007669"/>
    <property type="project" value="UniProtKB-SubCell"/>
</dbReference>
<sequence length="268" mass="27969">MSDMHSMVGSYVADALDDGEREEFDQHLASCAACRAEVYSLREALVEVGAFHEAAPPPMLRASILGAISGISQLPAQEPRPARSETAQPSPAVQHPSAVQPPPESPAPSNVIAPAHGFGRPRRPVSTWLAAAAAVLAVALGGVTVWQQSELRSVQAADAQRADLLAAPDLVVAPGTLDGGRLTYLVSKERGEALVTSSDLPDPGPERSWQVWVMKDGVPRSGALLDSGGRVQAWIDGVSGGQALAITNEPRGGSPAPTTDEIQAIIEF</sequence>
<dbReference type="InterPro" id="IPR051474">
    <property type="entry name" value="Anti-sigma-K/W_factor"/>
</dbReference>
<dbReference type="AlphaFoldDB" id="A0A3M0GAZ0"/>
<dbReference type="GO" id="GO:0016989">
    <property type="term" value="F:sigma factor antagonist activity"/>
    <property type="evidence" value="ECO:0007669"/>
    <property type="project" value="TreeGrafter"/>
</dbReference>
<evidence type="ECO:0000256" key="8">
    <source>
        <dbReference type="ARBA" id="ARBA00023163"/>
    </source>
</evidence>
<evidence type="ECO:0000259" key="13">
    <source>
        <dbReference type="Pfam" id="PF10099"/>
    </source>
</evidence>
<gene>
    <name evidence="15" type="ORF">EAX62_05770</name>
</gene>
<feature type="transmembrane region" description="Helical" evidence="12">
    <location>
        <begin position="128"/>
        <end position="146"/>
    </location>
</feature>
<keyword evidence="4 12" id="KW-0812">Transmembrane</keyword>
<evidence type="ECO:0000256" key="1">
    <source>
        <dbReference type="ARBA" id="ARBA00004167"/>
    </source>
</evidence>
<dbReference type="EMBL" id="REFW01000001">
    <property type="protein sequence ID" value="RMB62084.1"/>
    <property type="molecule type" value="Genomic_DNA"/>
</dbReference>
<dbReference type="Pfam" id="PF13490">
    <property type="entry name" value="zf-HC2"/>
    <property type="match status" value="1"/>
</dbReference>
<dbReference type="OrthoDB" id="153510at2"/>
<accession>A0A3M0GAZ0</accession>
<evidence type="ECO:0000256" key="11">
    <source>
        <dbReference type="SAM" id="MobiDB-lite"/>
    </source>
</evidence>
<evidence type="ECO:0000313" key="15">
    <source>
        <dbReference type="EMBL" id="RMB62084.1"/>
    </source>
</evidence>
<dbReference type="PANTHER" id="PTHR37461">
    <property type="entry name" value="ANTI-SIGMA-K FACTOR RSKA"/>
    <property type="match status" value="1"/>
</dbReference>
<protein>
    <recommendedName>
        <fullName evidence="10">Regulator of SigK</fullName>
    </recommendedName>
    <alternativeName>
        <fullName evidence="9">Sigma-K anti-sigma factor RskA</fullName>
    </alternativeName>
</protein>
<evidence type="ECO:0000256" key="2">
    <source>
        <dbReference type="ARBA" id="ARBA00004236"/>
    </source>
</evidence>
<dbReference type="Proteomes" id="UP000275256">
    <property type="component" value="Unassembled WGS sequence"/>
</dbReference>
<keyword evidence="6" id="KW-0805">Transcription regulation</keyword>
<keyword evidence="8" id="KW-0804">Transcription</keyword>
<keyword evidence="16" id="KW-1185">Reference proteome</keyword>
<organism evidence="15 16">
    <name type="scientific">Tessaracoccus antarcticus</name>
    <dbReference type="NCBI Taxonomy" id="2479848"/>
    <lineage>
        <taxon>Bacteria</taxon>
        <taxon>Bacillati</taxon>
        <taxon>Actinomycetota</taxon>
        <taxon>Actinomycetes</taxon>
        <taxon>Propionibacteriales</taxon>
        <taxon>Propionibacteriaceae</taxon>
        <taxon>Tessaracoccus</taxon>
    </lineage>
</organism>
<proteinExistence type="predicted"/>
<dbReference type="Pfam" id="PF10099">
    <property type="entry name" value="RskA_C"/>
    <property type="match status" value="1"/>
</dbReference>
<evidence type="ECO:0000256" key="6">
    <source>
        <dbReference type="ARBA" id="ARBA00023015"/>
    </source>
</evidence>
<dbReference type="Gene3D" id="1.10.10.1320">
    <property type="entry name" value="Anti-sigma factor, zinc-finger domain"/>
    <property type="match status" value="1"/>
</dbReference>
<evidence type="ECO:0000256" key="12">
    <source>
        <dbReference type="SAM" id="Phobius"/>
    </source>
</evidence>
<keyword evidence="7 12" id="KW-0472">Membrane</keyword>
<feature type="domain" description="Anti-sigma K factor RskA C-terminal" evidence="13">
    <location>
        <begin position="128"/>
        <end position="262"/>
    </location>
</feature>
<feature type="region of interest" description="Disordered" evidence="11">
    <location>
        <begin position="75"/>
        <end position="116"/>
    </location>
</feature>
<evidence type="ECO:0000256" key="3">
    <source>
        <dbReference type="ARBA" id="ARBA00022475"/>
    </source>
</evidence>
<reference evidence="15 16" key="1">
    <citation type="submission" date="2018-10" db="EMBL/GenBank/DDBJ databases">
        <title>Tessaracoccus antarcticuss sp. nov., isolated from sediment.</title>
        <authorList>
            <person name="Zhou L.Y."/>
            <person name="Du Z.J."/>
        </authorList>
    </citation>
    <scope>NUCLEOTIDE SEQUENCE [LARGE SCALE GENOMIC DNA]</scope>
    <source>
        <strain evidence="15 16">JDX10</strain>
    </source>
</reference>
<feature type="domain" description="Putative zinc-finger" evidence="14">
    <location>
        <begin position="5"/>
        <end position="35"/>
    </location>
</feature>
<dbReference type="InterPro" id="IPR018764">
    <property type="entry name" value="RskA_C"/>
</dbReference>
<evidence type="ECO:0000256" key="4">
    <source>
        <dbReference type="ARBA" id="ARBA00022692"/>
    </source>
</evidence>
<evidence type="ECO:0000256" key="9">
    <source>
        <dbReference type="ARBA" id="ARBA00029829"/>
    </source>
</evidence>
<comment type="subcellular location">
    <subcellularLocation>
        <location evidence="2">Cell membrane</location>
    </subcellularLocation>
    <subcellularLocation>
        <location evidence="1">Membrane</location>
        <topology evidence="1">Single-pass membrane protein</topology>
    </subcellularLocation>
</comment>
<keyword evidence="5 12" id="KW-1133">Transmembrane helix</keyword>
<dbReference type="InterPro" id="IPR027383">
    <property type="entry name" value="Znf_put"/>
</dbReference>
<dbReference type="RefSeq" id="WP_121900634.1">
    <property type="nucleotide sequence ID" value="NZ_REFW01000001.1"/>
</dbReference>
<keyword evidence="3" id="KW-1003">Cell membrane</keyword>
<evidence type="ECO:0000256" key="10">
    <source>
        <dbReference type="ARBA" id="ARBA00030803"/>
    </source>
</evidence>
<dbReference type="GO" id="GO:0006417">
    <property type="term" value="P:regulation of translation"/>
    <property type="evidence" value="ECO:0007669"/>
    <property type="project" value="TreeGrafter"/>
</dbReference>
<evidence type="ECO:0000256" key="7">
    <source>
        <dbReference type="ARBA" id="ARBA00023136"/>
    </source>
</evidence>
<evidence type="ECO:0000259" key="14">
    <source>
        <dbReference type="Pfam" id="PF13490"/>
    </source>
</evidence>
<dbReference type="PANTHER" id="PTHR37461:SF1">
    <property type="entry name" value="ANTI-SIGMA-K FACTOR RSKA"/>
    <property type="match status" value="1"/>
</dbReference>
<dbReference type="InterPro" id="IPR041916">
    <property type="entry name" value="Anti_sigma_zinc_sf"/>
</dbReference>
<evidence type="ECO:0000313" key="16">
    <source>
        <dbReference type="Proteomes" id="UP000275256"/>
    </source>
</evidence>
<comment type="caution">
    <text evidence="15">The sequence shown here is derived from an EMBL/GenBank/DDBJ whole genome shotgun (WGS) entry which is preliminary data.</text>
</comment>
<evidence type="ECO:0000256" key="5">
    <source>
        <dbReference type="ARBA" id="ARBA00022989"/>
    </source>
</evidence>
<name>A0A3M0GAZ0_9ACTN</name>